<dbReference type="SUPFAM" id="SSF51161">
    <property type="entry name" value="Trimeric LpxA-like enzymes"/>
    <property type="match status" value="1"/>
</dbReference>
<dbReference type="GO" id="GO:0016779">
    <property type="term" value="F:nucleotidyltransferase activity"/>
    <property type="evidence" value="ECO:0007669"/>
    <property type="project" value="UniProtKB-ARBA"/>
</dbReference>
<dbReference type="RefSeq" id="WP_307595796.1">
    <property type="nucleotide sequence ID" value="NZ_CAXUQE020000001.1"/>
</dbReference>
<accession>A0AAW8ENM4</accession>
<evidence type="ECO:0000313" key="4">
    <source>
        <dbReference type="Proteomes" id="UP001224845"/>
    </source>
</evidence>
<dbReference type="PANTHER" id="PTHR43584:SF8">
    <property type="entry name" value="N-ACETYLMURAMATE ALPHA-1-PHOSPHATE URIDYLYLTRANSFERASE"/>
    <property type="match status" value="1"/>
</dbReference>
<reference evidence="3" key="1">
    <citation type="submission" date="2023-07" db="EMBL/GenBank/DDBJ databases">
        <title>Sorghum-associated microbial communities from plants grown in Nebraska, USA.</title>
        <authorList>
            <person name="Schachtman D."/>
        </authorList>
    </citation>
    <scope>NUCLEOTIDE SEQUENCE</scope>
    <source>
        <strain evidence="3">DS3315</strain>
    </source>
</reference>
<name>A0AAW8ENM4_VARPD</name>
<proteinExistence type="predicted"/>
<organism evidence="3 4">
    <name type="scientific">Variovorax paradoxus</name>
    <dbReference type="NCBI Taxonomy" id="34073"/>
    <lineage>
        <taxon>Bacteria</taxon>
        <taxon>Pseudomonadati</taxon>
        <taxon>Pseudomonadota</taxon>
        <taxon>Betaproteobacteria</taxon>
        <taxon>Burkholderiales</taxon>
        <taxon>Comamonadaceae</taxon>
        <taxon>Variovorax</taxon>
    </lineage>
</organism>
<gene>
    <name evidence="3" type="ORF">J2W39_004734</name>
</gene>
<evidence type="ECO:0000313" key="3">
    <source>
        <dbReference type="EMBL" id="MDP9973476.1"/>
    </source>
</evidence>
<dbReference type="GO" id="GO:0016746">
    <property type="term" value="F:acyltransferase activity"/>
    <property type="evidence" value="ECO:0007669"/>
    <property type="project" value="UniProtKB-KW"/>
</dbReference>
<keyword evidence="1" id="KW-0808">Transferase</keyword>
<dbReference type="PANTHER" id="PTHR43584">
    <property type="entry name" value="NUCLEOTIDYL TRANSFERASE"/>
    <property type="match status" value="1"/>
</dbReference>
<dbReference type="InterPro" id="IPR050065">
    <property type="entry name" value="GlmU-like"/>
</dbReference>
<protein>
    <submittedName>
        <fullName evidence="3">NDP-sugar pyrophosphorylase family protein</fullName>
    </submittedName>
</protein>
<evidence type="ECO:0000256" key="1">
    <source>
        <dbReference type="ARBA" id="ARBA00022679"/>
    </source>
</evidence>
<dbReference type="Proteomes" id="UP001224845">
    <property type="component" value="Unassembled WGS sequence"/>
</dbReference>
<keyword evidence="2" id="KW-0012">Acyltransferase</keyword>
<dbReference type="EMBL" id="JAUSRV010000012">
    <property type="protein sequence ID" value="MDP9973476.1"/>
    <property type="molecule type" value="Genomic_DNA"/>
</dbReference>
<dbReference type="Gene3D" id="2.160.10.10">
    <property type="entry name" value="Hexapeptide repeat proteins"/>
    <property type="match status" value="1"/>
</dbReference>
<comment type="caution">
    <text evidence="3">The sequence shown here is derived from an EMBL/GenBank/DDBJ whole genome shotgun (WGS) entry which is preliminary data.</text>
</comment>
<dbReference type="AlphaFoldDB" id="A0AAW8ENM4"/>
<evidence type="ECO:0000256" key="2">
    <source>
        <dbReference type="ARBA" id="ARBA00023315"/>
    </source>
</evidence>
<dbReference type="InterPro" id="IPR011004">
    <property type="entry name" value="Trimer_LpxA-like_sf"/>
</dbReference>
<sequence length="212" mass="21483">MPNAIDLTAYIAGFAASPLARWGGLAPWEITARAAEIVRELLAALPAGEFAVEGEVAIHRSATVEAGAVLKGPLIIGAGCFVAAGAYLRGGNWVGERCTIGPGSELKSSFVFAGTALAHFNFVGDSVLGAGVNLEAGSIVCNHRNERAAKQIFVQAGEGGALQATGSEKFGALAGDGVRIGANAVIAPGALLRPGLVIARASLLDQELPDPQ</sequence>